<reference evidence="4" key="1">
    <citation type="journal article" date="2014" name="Front. Microbiol.">
        <title>High frequency of phylogenetically diverse reductive dehalogenase-homologous genes in deep subseafloor sedimentary metagenomes.</title>
        <authorList>
            <person name="Kawai M."/>
            <person name="Futagami T."/>
            <person name="Toyoda A."/>
            <person name="Takaki Y."/>
            <person name="Nishi S."/>
            <person name="Hori S."/>
            <person name="Arai W."/>
            <person name="Tsubouchi T."/>
            <person name="Morono Y."/>
            <person name="Uchiyama I."/>
            <person name="Ito T."/>
            <person name="Fujiyama A."/>
            <person name="Inagaki F."/>
            <person name="Takami H."/>
        </authorList>
    </citation>
    <scope>NUCLEOTIDE SEQUENCE</scope>
    <source>
        <strain evidence="4">Expedition CK06-06</strain>
    </source>
</reference>
<evidence type="ECO:0000256" key="2">
    <source>
        <dbReference type="ARBA" id="ARBA00023274"/>
    </source>
</evidence>
<dbReference type="InterPro" id="IPR029751">
    <property type="entry name" value="Ribosomal_L25_dom"/>
</dbReference>
<accession>X0SA18</accession>
<keyword evidence="2" id="KW-0687">Ribonucleoprotein</keyword>
<organism evidence="4">
    <name type="scientific">marine sediment metagenome</name>
    <dbReference type="NCBI Taxonomy" id="412755"/>
    <lineage>
        <taxon>unclassified sequences</taxon>
        <taxon>metagenomes</taxon>
        <taxon>ecological metagenomes</taxon>
    </lineage>
</organism>
<proteinExistence type="predicted"/>
<keyword evidence="1" id="KW-0689">Ribosomal protein</keyword>
<dbReference type="CDD" id="cd00495">
    <property type="entry name" value="Ribosomal_L25_TL5_CTC"/>
    <property type="match status" value="1"/>
</dbReference>
<dbReference type="Gene3D" id="2.40.240.10">
    <property type="entry name" value="Ribosomal Protein L25, Chain P"/>
    <property type="match status" value="1"/>
</dbReference>
<feature type="non-terminal residue" evidence="4">
    <location>
        <position position="79"/>
    </location>
</feature>
<evidence type="ECO:0000256" key="1">
    <source>
        <dbReference type="ARBA" id="ARBA00022980"/>
    </source>
</evidence>
<dbReference type="GO" id="GO:0003735">
    <property type="term" value="F:structural constituent of ribosome"/>
    <property type="evidence" value="ECO:0007669"/>
    <property type="project" value="InterPro"/>
</dbReference>
<comment type="caution">
    <text evidence="4">The sequence shown here is derived from an EMBL/GenBank/DDBJ whole genome shotgun (WGS) entry which is preliminary data.</text>
</comment>
<dbReference type="InterPro" id="IPR020056">
    <property type="entry name" value="Rbsml_bL25/Gln-tRNA_synth_N"/>
</dbReference>
<dbReference type="AlphaFoldDB" id="X0SA18"/>
<dbReference type="InterPro" id="IPR011035">
    <property type="entry name" value="Ribosomal_bL25/Gln-tRNA_synth"/>
</dbReference>
<dbReference type="SUPFAM" id="SSF50715">
    <property type="entry name" value="Ribosomal protein L25-like"/>
    <property type="match status" value="1"/>
</dbReference>
<evidence type="ECO:0000259" key="3">
    <source>
        <dbReference type="Pfam" id="PF01386"/>
    </source>
</evidence>
<dbReference type="GO" id="GO:1990904">
    <property type="term" value="C:ribonucleoprotein complex"/>
    <property type="evidence" value="ECO:0007669"/>
    <property type="project" value="UniProtKB-KW"/>
</dbReference>
<dbReference type="GO" id="GO:0005840">
    <property type="term" value="C:ribosome"/>
    <property type="evidence" value="ECO:0007669"/>
    <property type="project" value="UniProtKB-KW"/>
</dbReference>
<evidence type="ECO:0000313" key="4">
    <source>
        <dbReference type="EMBL" id="GAF77864.1"/>
    </source>
</evidence>
<gene>
    <name evidence="4" type="ORF">S01H1_18122</name>
</gene>
<dbReference type="GO" id="GO:0006412">
    <property type="term" value="P:translation"/>
    <property type="evidence" value="ECO:0007669"/>
    <property type="project" value="InterPro"/>
</dbReference>
<feature type="domain" description="Large ribosomal subunit protein bL25 L25" evidence="3">
    <location>
        <begin position="6"/>
        <end position="79"/>
    </location>
</feature>
<dbReference type="Pfam" id="PF01386">
    <property type="entry name" value="Ribosomal_L25p"/>
    <property type="match status" value="1"/>
</dbReference>
<sequence>MSELILNAEHREVTGKKVKVLRRQGYLPAVLYGVGIESIPIKLDLKEATKVISAAGSSTLVLLKIGKKQHQVLVRETQR</sequence>
<dbReference type="EMBL" id="BARS01009666">
    <property type="protein sequence ID" value="GAF77864.1"/>
    <property type="molecule type" value="Genomic_DNA"/>
</dbReference>
<name>X0SA18_9ZZZZ</name>
<protein>
    <recommendedName>
        <fullName evidence="3">Large ribosomal subunit protein bL25 L25 domain-containing protein</fullName>
    </recommendedName>
</protein>